<feature type="chain" id="PRO_5035875704" description="DM13 domain-containing protein" evidence="1">
    <location>
        <begin position="20"/>
        <end position="256"/>
    </location>
</feature>
<evidence type="ECO:0000256" key="1">
    <source>
        <dbReference type="SAM" id="SignalP"/>
    </source>
</evidence>
<accession>A0A8S1H292</accession>
<keyword evidence="1" id="KW-0732">Signal</keyword>
<dbReference type="Pfam" id="PF12150">
    <property type="entry name" value="MFP2b"/>
    <property type="match status" value="1"/>
</dbReference>
<evidence type="ECO:0000313" key="2">
    <source>
        <dbReference type="EMBL" id="CAD6189879.1"/>
    </source>
</evidence>
<feature type="signal peptide" evidence="1">
    <location>
        <begin position="1"/>
        <end position="19"/>
    </location>
</feature>
<dbReference type="Proteomes" id="UP000835052">
    <property type="component" value="Unassembled WGS sequence"/>
</dbReference>
<dbReference type="SUPFAM" id="SSF141739">
    <property type="entry name" value="MFPT repeat-like"/>
    <property type="match status" value="1"/>
</dbReference>
<keyword evidence="3" id="KW-1185">Reference proteome</keyword>
<reference evidence="2" key="1">
    <citation type="submission" date="2020-10" db="EMBL/GenBank/DDBJ databases">
        <authorList>
            <person name="Kikuchi T."/>
        </authorList>
    </citation>
    <scope>NUCLEOTIDE SEQUENCE</scope>
    <source>
        <strain evidence="2">NKZ352</strain>
    </source>
</reference>
<dbReference type="OrthoDB" id="5831912at2759"/>
<gene>
    <name evidence="2" type="ORF">CAUJ_LOCUS5798</name>
</gene>
<name>A0A8S1H292_9PELO</name>
<sequence>MWSWLTIAVVLTSFRGSELSNFSTEGSGDFPSPPVSLAEQLKFSPSVDDSLLTRNISKRAADFYNGIIDREFYTPFVLSRPSIPKTAVLAFDRPLQRGNAVPQVQYIGLWAPRGQPPHWGAIGLNSVGKLDGIFVKDGRIFNLSRPELINTPIRLLQYVGTADRNNFRFSWVRAIDADVATVVSEKKYGDLCSPRMAPAIIQDQGFEFLGEADIDNRVMYYVHDGLATKVEKDIYTTKVFLLSKTRCQCSCPLEIY</sequence>
<organism evidence="2 3">
    <name type="scientific">Caenorhabditis auriculariae</name>
    <dbReference type="NCBI Taxonomy" id="2777116"/>
    <lineage>
        <taxon>Eukaryota</taxon>
        <taxon>Metazoa</taxon>
        <taxon>Ecdysozoa</taxon>
        <taxon>Nematoda</taxon>
        <taxon>Chromadorea</taxon>
        <taxon>Rhabditida</taxon>
        <taxon>Rhabditina</taxon>
        <taxon>Rhabditomorpha</taxon>
        <taxon>Rhabditoidea</taxon>
        <taxon>Rhabditidae</taxon>
        <taxon>Peloderinae</taxon>
        <taxon>Caenorhabditis</taxon>
    </lineage>
</organism>
<evidence type="ECO:0008006" key="4">
    <source>
        <dbReference type="Google" id="ProtNLM"/>
    </source>
</evidence>
<dbReference type="InterPro" id="IPR021010">
    <property type="entry name" value="Cytosolic_motility_protein"/>
</dbReference>
<proteinExistence type="predicted"/>
<protein>
    <recommendedName>
        <fullName evidence="4">DM13 domain-containing protein</fullName>
    </recommendedName>
</protein>
<evidence type="ECO:0000313" key="3">
    <source>
        <dbReference type="Proteomes" id="UP000835052"/>
    </source>
</evidence>
<dbReference type="EMBL" id="CAJGYM010000012">
    <property type="protein sequence ID" value="CAD6189879.1"/>
    <property type="molecule type" value="Genomic_DNA"/>
</dbReference>
<dbReference type="AlphaFoldDB" id="A0A8S1H292"/>
<comment type="caution">
    <text evidence="2">The sequence shown here is derived from an EMBL/GenBank/DDBJ whole genome shotgun (WGS) entry which is preliminary data.</text>
</comment>